<evidence type="ECO:0000313" key="2">
    <source>
        <dbReference type="EMBL" id="MDJ1177184.1"/>
    </source>
</evidence>
<feature type="transmembrane region" description="Helical" evidence="1">
    <location>
        <begin position="12"/>
        <end position="35"/>
    </location>
</feature>
<evidence type="ECO:0000256" key="1">
    <source>
        <dbReference type="SAM" id="Phobius"/>
    </source>
</evidence>
<dbReference type="EMBL" id="JAQOSO010000120">
    <property type="protein sequence ID" value="MDJ1177184.1"/>
    <property type="molecule type" value="Genomic_DNA"/>
</dbReference>
<accession>A0ABT7BF28</accession>
<keyword evidence="3" id="KW-1185">Reference proteome</keyword>
<dbReference type="RefSeq" id="WP_283769427.1">
    <property type="nucleotide sequence ID" value="NZ_JAQOSO010000120.1"/>
</dbReference>
<sequence>MKRELQTKVAQGLVSGGVALFLIGGGCVASGLLALNNVPPGLTGTALLMEVAGLGLTEKNREA</sequence>
<keyword evidence="1" id="KW-0472">Membrane</keyword>
<comment type="caution">
    <text evidence="2">The sequence shown here is derived from an EMBL/GenBank/DDBJ whole genome shotgun (WGS) entry which is preliminary data.</text>
</comment>
<gene>
    <name evidence="2" type="ORF">PMG25_24115</name>
</gene>
<keyword evidence="1" id="KW-0812">Transmembrane</keyword>
<dbReference type="Proteomes" id="UP001235849">
    <property type="component" value="Unassembled WGS sequence"/>
</dbReference>
<name>A0ABT7BF28_9CYAN</name>
<keyword evidence="1" id="KW-1133">Transmembrane helix</keyword>
<evidence type="ECO:0000313" key="3">
    <source>
        <dbReference type="Proteomes" id="UP001235849"/>
    </source>
</evidence>
<organism evidence="2 3">
    <name type="scientific">Roseofilum capinflatum BLCC-M114</name>
    <dbReference type="NCBI Taxonomy" id="3022440"/>
    <lineage>
        <taxon>Bacteria</taxon>
        <taxon>Bacillati</taxon>
        <taxon>Cyanobacteriota</taxon>
        <taxon>Cyanophyceae</taxon>
        <taxon>Desertifilales</taxon>
        <taxon>Desertifilaceae</taxon>
        <taxon>Roseofilum</taxon>
        <taxon>Roseofilum capinflatum</taxon>
    </lineage>
</organism>
<dbReference type="PROSITE" id="PS51257">
    <property type="entry name" value="PROKAR_LIPOPROTEIN"/>
    <property type="match status" value="1"/>
</dbReference>
<proteinExistence type="predicted"/>
<protein>
    <submittedName>
        <fullName evidence="2">Uncharacterized protein</fullName>
    </submittedName>
</protein>
<reference evidence="2 3" key="1">
    <citation type="submission" date="2023-01" db="EMBL/GenBank/DDBJ databases">
        <title>Novel diversity within Roseofilum (Cyanobacteria; Desertifilaceae) from marine benthic mats with descriptions of four novel species.</title>
        <authorList>
            <person name="Wang Y."/>
            <person name="Berthold D.E."/>
            <person name="Hu J."/>
            <person name="Lefler F.W."/>
            <person name="Laughinghouse H.D. IV."/>
        </authorList>
    </citation>
    <scope>NUCLEOTIDE SEQUENCE [LARGE SCALE GENOMIC DNA]</scope>
    <source>
        <strain evidence="2 3">BLCC-M114</strain>
    </source>
</reference>